<sequence length="223" mass="25536">MANIIIKTTNPIIIKRNVVDEALQYAESLVGLPFRWYDPAIHIFSGDDVFWCENSAAPTADEIQKNDKSIACTGLPNLLRRFRGLTIPGLGPKMRGKFAHIYQACPGGTGTWFAHLRQNKRLQKLDMKKSYPRGTLLIARFKDIGKDQGHLAIVYDDVDETKNITDQKVIHATPTIDYKERANHENHGAVKIESFMIGNELWKWDKIGYYKYVCLPENWLIFN</sequence>
<evidence type="ECO:0000313" key="1">
    <source>
        <dbReference type="EMBL" id="QHU26687.1"/>
    </source>
</evidence>
<protein>
    <submittedName>
        <fullName evidence="1">Uncharacterized protein</fullName>
    </submittedName>
</protein>
<accession>A0A6C0L8B9</accession>
<dbReference type="AlphaFoldDB" id="A0A6C0L8B9"/>
<organism evidence="1">
    <name type="scientific">viral metagenome</name>
    <dbReference type="NCBI Taxonomy" id="1070528"/>
    <lineage>
        <taxon>unclassified sequences</taxon>
        <taxon>metagenomes</taxon>
        <taxon>organismal metagenomes</taxon>
    </lineage>
</organism>
<name>A0A6C0L8B9_9ZZZZ</name>
<reference evidence="1" key="1">
    <citation type="journal article" date="2020" name="Nature">
        <title>Giant virus diversity and host interactions through global metagenomics.</title>
        <authorList>
            <person name="Schulz F."/>
            <person name="Roux S."/>
            <person name="Paez-Espino D."/>
            <person name="Jungbluth S."/>
            <person name="Walsh D.A."/>
            <person name="Denef V.J."/>
            <person name="McMahon K.D."/>
            <person name="Konstantinidis K.T."/>
            <person name="Eloe-Fadrosh E.A."/>
            <person name="Kyrpides N.C."/>
            <person name="Woyke T."/>
        </authorList>
    </citation>
    <scope>NUCLEOTIDE SEQUENCE</scope>
    <source>
        <strain evidence="1">GVMAG-M-3300027759-42</strain>
    </source>
</reference>
<proteinExistence type="predicted"/>
<dbReference type="EMBL" id="MN740444">
    <property type="protein sequence ID" value="QHU26687.1"/>
    <property type="molecule type" value="Genomic_DNA"/>
</dbReference>